<dbReference type="GO" id="GO:0005737">
    <property type="term" value="C:cytoplasm"/>
    <property type="evidence" value="ECO:0007669"/>
    <property type="project" value="UniProtKB-SubCell"/>
</dbReference>
<feature type="coiled-coil region" evidence="16">
    <location>
        <begin position="192"/>
        <end position="219"/>
    </location>
</feature>
<organism evidence="20 21">
    <name type="scientific">Streptomyces microflavus</name>
    <name type="common">Streptomyces lipmanii</name>
    <dbReference type="NCBI Taxonomy" id="1919"/>
    <lineage>
        <taxon>Bacteria</taxon>
        <taxon>Bacillati</taxon>
        <taxon>Actinomycetota</taxon>
        <taxon>Actinomycetes</taxon>
        <taxon>Kitasatosporales</taxon>
        <taxon>Streptomycetaceae</taxon>
        <taxon>Streptomyces</taxon>
    </lineage>
</organism>
<dbReference type="RefSeq" id="WP_164357703.1">
    <property type="nucleotide sequence ID" value="NZ_CP109320.1"/>
</dbReference>
<evidence type="ECO:0000256" key="12">
    <source>
        <dbReference type="ARBA" id="ARBA00023012"/>
    </source>
</evidence>
<dbReference type="GO" id="GO:0046983">
    <property type="term" value="F:protein dimerization activity"/>
    <property type="evidence" value="ECO:0007669"/>
    <property type="project" value="InterPro"/>
</dbReference>
<dbReference type="PROSITE" id="PS50109">
    <property type="entry name" value="HIS_KIN"/>
    <property type="match status" value="1"/>
</dbReference>
<keyword evidence="12" id="KW-0902">Two-component regulatory system</keyword>
<keyword evidence="6" id="KW-0004">4Fe-4S</keyword>
<evidence type="ECO:0000256" key="18">
    <source>
        <dbReference type="SAM" id="Phobius"/>
    </source>
</evidence>
<dbReference type="GO" id="GO:0000155">
    <property type="term" value="F:phosphorelay sensor kinase activity"/>
    <property type="evidence" value="ECO:0007669"/>
    <property type="project" value="InterPro"/>
</dbReference>
<evidence type="ECO:0000259" key="19">
    <source>
        <dbReference type="PROSITE" id="PS50109"/>
    </source>
</evidence>
<keyword evidence="10 20" id="KW-0418">Kinase</keyword>
<comment type="subcellular location">
    <subcellularLocation>
        <location evidence="3">Cytoplasm</location>
    </subcellularLocation>
</comment>
<evidence type="ECO:0000256" key="11">
    <source>
        <dbReference type="ARBA" id="ARBA00023004"/>
    </source>
</evidence>
<feature type="region of interest" description="Disordered" evidence="17">
    <location>
        <begin position="368"/>
        <end position="387"/>
    </location>
</feature>
<keyword evidence="18" id="KW-0812">Transmembrane</keyword>
<keyword evidence="18" id="KW-0472">Membrane</keyword>
<feature type="transmembrane region" description="Helical" evidence="18">
    <location>
        <begin position="98"/>
        <end position="125"/>
    </location>
</feature>
<evidence type="ECO:0000256" key="9">
    <source>
        <dbReference type="ARBA" id="ARBA00022723"/>
    </source>
</evidence>
<evidence type="ECO:0000256" key="15">
    <source>
        <dbReference type="ARBA" id="ARBA00030800"/>
    </source>
</evidence>
<evidence type="ECO:0000256" key="16">
    <source>
        <dbReference type="SAM" id="Coils"/>
    </source>
</evidence>
<evidence type="ECO:0000256" key="8">
    <source>
        <dbReference type="ARBA" id="ARBA00022679"/>
    </source>
</evidence>
<keyword evidence="8" id="KW-0808">Transferase</keyword>
<dbReference type="SUPFAM" id="SSF55874">
    <property type="entry name" value="ATPase domain of HSP90 chaperone/DNA topoisomerase II/histidine kinase"/>
    <property type="match status" value="1"/>
</dbReference>
<dbReference type="InterPro" id="IPR003594">
    <property type="entry name" value="HATPase_dom"/>
</dbReference>
<dbReference type="InterPro" id="IPR005467">
    <property type="entry name" value="His_kinase_dom"/>
</dbReference>
<dbReference type="PIRSF" id="PIRSF037434">
    <property type="entry name" value="STHK_ChrS"/>
    <property type="match status" value="1"/>
</dbReference>
<sequence>MDSRSHTHVTAALRLCLHALLTGLLALAAVRAVGGDAPHAGAVVALTLVTAVVYGAGALASSPLAAGAGARAGTGARATSVQQGALTPSVRPGTRAAALWLAGLCALWLALLVLSADALWVAFPLYFLQLHLLPTRWGIPAVAVTAAAAITSFVVHRQEIAPGAFIGPLLGAAVAVATVLGYDALFRESERRRELIVELVATRAELAEAERTAGTLAERERLAREIHDTLAQGLSSIQLLLRAAERTLPDQAPATAHVRAAREAAQANLAEARSFVRALTPPDLEHGSLAAALERLCARTTAPGLTVRFAVSGTPVELPTPYEVALLRTAQSALANTVRHAGAGRAEITLSFMDTSVALDVVDDGRGFDPSGAPVDERGDGGFGLPAMRSRAATLGGTLSVESAPGQGTALAVTLPVAVPAQDGERAA</sequence>
<dbReference type="InterPro" id="IPR036890">
    <property type="entry name" value="HATPase_C_sf"/>
</dbReference>
<feature type="domain" description="Histidine kinase" evidence="19">
    <location>
        <begin position="326"/>
        <end position="419"/>
    </location>
</feature>
<evidence type="ECO:0000256" key="17">
    <source>
        <dbReference type="SAM" id="MobiDB-lite"/>
    </source>
</evidence>
<comment type="cofactor">
    <cofactor evidence="2">
        <name>[4Fe-4S] cluster</name>
        <dbReference type="ChEBI" id="CHEBI:49883"/>
    </cofactor>
</comment>
<dbReference type="Gene3D" id="1.20.5.1930">
    <property type="match status" value="1"/>
</dbReference>
<evidence type="ECO:0000256" key="13">
    <source>
        <dbReference type="ARBA" id="ARBA00023014"/>
    </source>
</evidence>
<dbReference type="PRINTS" id="PR00344">
    <property type="entry name" value="BCTRLSENSOR"/>
</dbReference>
<accession>A0A6N9VCG1</accession>
<dbReference type="Proteomes" id="UP000471648">
    <property type="component" value="Unassembled WGS sequence"/>
</dbReference>
<dbReference type="PANTHER" id="PTHR24421:SF62">
    <property type="entry name" value="SENSORY TRANSDUCTION HISTIDINE KINASE"/>
    <property type="match status" value="1"/>
</dbReference>
<keyword evidence="16" id="KW-0175">Coiled coil</keyword>
<feature type="transmembrane region" description="Helical" evidence="18">
    <location>
        <begin position="137"/>
        <end position="156"/>
    </location>
</feature>
<name>A0A6N9VCG1_STRMI</name>
<dbReference type="AlphaFoldDB" id="A0A6N9VCG1"/>
<dbReference type="EMBL" id="JAAGME010000805">
    <property type="protein sequence ID" value="NEB69162.1"/>
    <property type="molecule type" value="Genomic_DNA"/>
</dbReference>
<dbReference type="InterPro" id="IPR017205">
    <property type="entry name" value="Sig_transdc_His_kinase_ChrS"/>
</dbReference>
<dbReference type="InterPro" id="IPR004358">
    <property type="entry name" value="Sig_transdc_His_kin-like_C"/>
</dbReference>
<dbReference type="PANTHER" id="PTHR24421">
    <property type="entry name" value="NITRATE/NITRITE SENSOR PROTEIN NARX-RELATED"/>
    <property type="match status" value="1"/>
</dbReference>
<dbReference type="InterPro" id="IPR011712">
    <property type="entry name" value="Sig_transdc_His_kin_sub3_dim/P"/>
</dbReference>
<keyword evidence="11" id="KW-0408">Iron</keyword>
<evidence type="ECO:0000256" key="10">
    <source>
        <dbReference type="ARBA" id="ARBA00022777"/>
    </source>
</evidence>
<comment type="caution">
    <text evidence="20">The sequence shown here is derived from an EMBL/GenBank/DDBJ whole genome shotgun (WGS) entry which is preliminary data.</text>
</comment>
<proteinExistence type="predicted"/>
<evidence type="ECO:0000256" key="5">
    <source>
        <dbReference type="ARBA" id="ARBA00017322"/>
    </source>
</evidence>
<comment type="function">
    <text evidence="14">Member of the two-component regulatory system NreB/NreC involved in the control of dissimilatory nitrate/nitrite reduction in response to oxygen. NreB functions as a direct oxygen sensor histidine kinase which is autophosphorylated, in the absence of oxygen, probably at the conserved histidine residue, and transfers its phosphate group probably to a conserved aspartate residue of NreC. NreB/NreC activates the expression of the nitrate (narGHJI) and nitrite (nir) reductase operons, as well as the putative nitrate transporter gene narT.</text>
</comment>
<evidence type="ECO:0000256" key="7">
    <source>
        <dbReference type="ARBA" id="ARBA00022490"/>
    </source>
</evidence>
<keyword evidence="9" id="KW-0479">Metal-binding</keyword>
<evidence type="ECO:0000256" key="14">
    <source>
        <dbReference type="ARBA" id="ARBA00024827"/>
    </source>
</evidence>
<evidence type="ECO:0000313" key="21">
    <source>
        <dbReference type="Proteomes" id="UP000471648"/>
    </source>
</evidence>
<evidence type="ECO:0000256" key="1">
    <source>
        <dbReference type="ARBA" id="ARBA00000085"/>
    </source>
</evidence>
<dbReference type="Gene3D" id="3.30.565.10">
    <property type="entry name" value="Histidine kinase-like ATPase, C-terminal domain"/>
    <property type="match status" value="1"/>
</dbReference>
<dbReference type="GO" id="GO:0051539">
    <property type="term" value="F:4 iron, 4 sulfur cluster binding"/>
    <property type="evidence" value="ECO:0007669"/>
    <property type="project" value="UniProtKB-KW"/>
</dbReference>
<comment type="catalytic activity">
    <reaction evidence="1">
        <text>ATP + protein L-histidine = ADP + protein N-phospho-L-histidine.</text>
        <dbReference type="EC" id="2.7.13.3"/>
    </reaction>
</comment>
<evidence type="ECO:0000256" key="6">
    <source>
        <dbReference type="ARBA" id="ARBA00022485"/>
    </source>
</evidence>
<dbReference type="Pfam" id="PF02518">
    <property type="entry name" value="HATPase_c"/>
    <property type="match status" value="1"/>
</dbReference>
<feature type="transmembrane region" description="Helical" evidence="18">
    <location>
        <begin position="42"/>
        <end position="61"/>
    </location>
</feature>
<dbReference type="CDD" id="cd16917">
    <property type="entry name" value="HATPase_UhpB-NarQ-NarX-like"/>
    <property type="match status" value="1"/>
</dbReference>
<dbReference type="GO" id="GO:0046872">
    <property type="term" value="F:metal ion binding"/>
    <property type="evidence" value="ECO:0007669"/>
    <property type="project" value="UniProtKB-KW"/>
</dbReference>
<reference evidence="20 21" key="1">
    <citation type="submission" date="2020-01" db="EMBL/GenBank/DDBJ databases">
        <title>Insect and environment-associated Actinomycetes.</title>
        <authorList>
            <person name="Currrie C."/>
            <person name="Chevrette M."/>
            <person name="Carlson C."/>
            <person name="Stubbendieck R."/>
            <person name="Wendt-Pienkowski E."/>
        </authorList>
    </citation>
    <scope>NUCLEOTIDE SEQUENCE [LARGE SCALE GENOMIC DNA]</scope>
    <source>
        <strain evidence="20 21">SID14438</strain>
    </source>
</reference>
<dbReference type="EC" id="2.7.13.3" evidence="4"/>
<keyword evidence="7" id="KW-0963">Cytoplasm</keyword>
<evidence type="ECO:0000256" key="2">
    <source>
        <dbReference type="ARBA" id="ARBA00001966"/>
    </source>
</evidence>
<evidence type="ECO:0000313" key="20">
    <source>
        <dbReference type="EMBL" id="NEB69162.1"/>
    </source>
</evidence>
<protein>
    <recommendedName>
        <fullName evidence="5">Oxygen sensor histidine kinase NreB</fullName>
        <ecNumber evidence="4">2.7.13.3</ecNumber>
    </recommendedName>
    <alternativeName>
        <fullName evidence="15">Nitrogen regulation protein B</fullName>
    </alternativeName>
</protein>
<dbReference type="GO" id="GO:0016020">
    <property type="term" value="C:membrane"/>
    <property type="evidence" value="ECO:0007669"/>
    <property type="project" value="InterPro"/>
</dbReference>
<keyword evidence="18" id="KW-1133">Transmembrane helix</keyword>
<dbReference type="InterPro" id="IPR050482">
    <property type="entry name" value="Sensor_HK_TwoCompSys"/>
</dbReference>
<feature type="transmembrane region" description="Helical" evidence="18">
    <location>
        <begin position="163"/>
        <end position="182"/>
    </location>
</feature>
<evidence type="ECO:0000256" key="4">
    <source>
        <dbReference type="ARBA" id="ARBA00012438"/>
    </source>
</evidence>
<dbReference type="SMART" id="SM00387">
    <property type="entry name" value="HATPase_c"/>
    <property type="match status" value="1"/>
</dbReference>
<gene>
    <name evidence="20" type="ORF">G3I39_19205</name>
</gene>
<evidence type="ECO:0000256" key="3">
    <source>
        <dbReference type="ARBA" id="ARBA00004496"/>
    </source>
</evidence>
<dbReference type="Pfam" id="PF07730">
    <property type="entry name" value="HisKA_3"/>
    <property type="match status" value="1"/>
</dbReference>
<keyword evidence="13" id="KW-0411">Iron-sulfur</keyword>